<dbReference type="GO" id="GO:0043565">
    <property type="term" value="F:sequence-specific DNA binding"/>
    <property type="evidence" value="ECO:0007669"/>
    <property type="project" value="InterPro"/>
</dbReference>
<evidence type="ECO:0000256" key="5">
    <source>
        <dbReference type="RuleBase" id="RU004020"/>
    </source>
</evidence>
<dbReference type="InterPro" id="IPR000232">
    <property type="entry name" value="HSF_DNA-bd"/>
</dbReference>
<dbReference type="EMBL" id="SOZI01000112">
    <property type="protein sequence ID" value="TNY19016.1"/>
    <property type="molecule type" value="Genomic_DNA"/>
</dbReference>
<dbReference type="PRINTS" id="PR00056">
    <property type="entry name" value="HSFDOMAIN"/>
</dbReference>
<evidence type="ECO:0000313" key="9">
    <source>
        <dbReference type="Proteomes" id="UP000311382"/>
    </source>
</evidence>
<dbReference type="SUPFAM" id="SSF46785">
    <property type="entry name" value="Winged helix' DNA-binding domain"/>
    <property type="match status" value="1"/>
</dbReference>
<dbReference type="PANTHER" id="PTHR10015">
    <property type="entry name" value="HEAT SHOCK TRANSCRIPTION FACTOR"/>
    <property type="match status" value="1"/>
</dbReference>
<evidence type="ECO:0000256" key="3">
    <source>
        <dbReference type="ARBA" id="ARBA00023125"/>
    </source>
</evidence>
<evidence type="ECO:0000256" key="1">
    <source>
        <dbReference type="ARBA" id="ARBA00004123"/>
    </source>
</evidence>
<comment type="caution">
    <text evidence="8">The sequence shown here is derived from an EMBL/GenBank/DDBJ whole genome shotgun (WGS) entry which is preliminary data.</text>
</comment>
<dbReference type="Proteomes" id="UP000311382">
    <property type="component" value="Unassembled WGS sequence"/>
</dbReference>
<dbReference type="AlphaFoldDB" id="A0A5C5FRZ7"/>
<dbReference type="STRING" id="5288.A0A5C5FRZ7"/>
<evidence type="ECO:0000256" key="2">
    <source>
        <dbReference type="ARBA" id="ARBA00006403"/>
    </source>
</evidence>
<feature type="compositionally biased region" description="Low complexity" evidence="6">
    <location>
        <begin position="317"/>
        <end position="347"/>
    </location>
</feature>
<accession>A0A5C5FRZ7</accession>
<evidence type="ECO:0000256" key="6">
    <source>
        <dbReference type="SAM" id="MobiDB-lite"/>
    </source>
</evidence>
<dbReference type="Pfam" id="PF00447">
    <property type="entry name" value="HSF_DNA-bind"/>
    <property type="match status" value="1"/>
</dbReference>
<feature type="compositionally biased region" description="Basic and acidic residues" evidence="6">
    <location>
        <begin position="303"/>
        <end position="316"/>
    </location>
</feature>
<feature type="region of interest" description="Disordered" evidence="6">
    <location>
        <begin position="284"/>
        <end position="347"/>
    </location>
</feature>
<feature type="compositionally biased region" description="Low complexity" evidence="6">
    <location>
        <begin position="121"/>
        <end position="138"/>
    </location>
</feature>
<dbReference type="InterPro" id="IPR036388">
    <property type="entry name" value="WH-like_DNA-bd_sf"/>
</dbReference>
<evidence type="ECO:0000313" key="8">
    <source>
        <dbReference type="EMBL" id="TNY19016.1"/>
    </source>
</evidence>
<reference evidence="8 9" key="1">
    <citation type="submission" date="2019-03" db="EMBL/GenBank/DDBJ databases">
        <title>Rhodosporidium diobovatum UCD-FST 08-225 genome sequencing, assembly, and annotation.</title>
        <authorList>
            <person name="Fakankun I.U."/>
            <person name="Fristensky B."/>
            <person name="Levin D.B."/>
        </authorList>
    </citation>
    <scope>NUCLEOTIDE SEQUENCE [LARGE SCALE GENOMIC DNA]</scope>
    <source>
        <strain evidence="8 9">UCD-FST 08-225</strain>
    </source>
</reference>
<comment type="similarity">
    <text evidence="2 5">Belongs to the HSF family.</text>
</comment>
<feature type="compositionally biased region" description="Low complexity" evidence="6">
    <location>
        <begin position="383"/>
        <end position="408"/>
    </location>
</feature>
<name>A0A5C5FRZ7_9BASI</name>
<dbReference type="GO" id="GO:0005634">
    <property type="term" value="C:nucleus"/>
    <property type="evidence" value="ECO:0007669"/>
    <property type="project" value="UniProtKB-SubCell"/>
</dbReference>
<dbReference type="Gene3D" id="1.10.10.10">
    <property type="entry name" value="Winged helix-like DNA-binding domain superfamily/Winged helix DNA-binding domain"/>
    <property type="match status" value="1"/>
</dbReference>
<dbReference type="GO" id="GO:0003700">
    <property type="term" value="F:DNA-binding transcription factor activity"/>
    <property type="evidence" value="ECO:0007669"/>
    <property type="project" value="InterPro"/>
</dbReference>
<proteinExistence type="inferred from homology"/>
<feature type="domain" description="HSF-type DNA-binding" evidence="7">
    <location>
        <begin position="188"/>
        <end position="295"/>
    </location>
</feature>
<organism evidence="8 9">
    <name type="scientific">Rhodotorula diobovata</name>
    <dbReference type="NCBI Taxonomy" id="5288"/>
    <lineage>
        <taxon>Eukaryota</taxon>
        <taxon>Fungi</taxon>
        <taxon>Dikarya</taxon>
        <taxon>Basidiomycota</taxon>
        <taxon>Pucciniomycotina</taxon>
        <taxon>Microbotryomycetes</taxon>
        <taxon>Sporidiobolales</taxon>
        <taxon>Sporidiobolaceae</taxon>
        <taxon>Rhodotorula</taxon>
    </lineage>
</organism>
<protein>
    <submittedName>
        <fullName evidence="8">HSF-type DNA-binding-domain-containing protein</fullName>
    </submittedName>
</protein>
<dbReference type="PANTHER" id="PTHR10015:SF427">
    <property type="entry name" value="HEAT SHOCK FACTOR PROTEIN"/>
    <property type="match status" value="1"/>
</dbReference>
<gene>
    <name evidence="8" type="ORF">DMC30DRAFT_448338</name>
</gene>
<dbReference type="OrthoDB" id="60033at2759"/>
<feature type="region of interest" description="Disordered" evidence="6">
    <location>
        <begin position="121"/>
        <end position="176"/>
    </location>
</feature>
<dbReference type="InterPro" id="IPR036390">
    <property type="entry name" value="WH_DNA-bd_sf"/>
</dbReference>
<evidence type="ECO:0000259" key="7">
    <source>
        <dbReference type="SMART" id="SM00415"/>
    </source>
</evidence>
<feature type="region of interest" description="Disordered" evidence="6">
    <location>
        <begin position="365"/>
        <end position="415"/>
    </location>
</feature>
<comment type="subcellular location">
    <subcellularLocation>
        <location evidence="1">Nucleus</location>
    </subcellularLocation>
</comment>
<evidence type="ECO:0000256" key="4">
    <source>
        <dbReference type="ARBA" id="ARBA00023242"/>
    </source>
</evidence>
<keyword evidence="3 8" id="KW-0238">DNA-binding</keyword>
<dbReference type="SMART" id="SM00415">
    <property type="entry name" value="HSF"/>
    <property type="match status" value="1"/>
</dbReference>
<keyword evidence="9" id="KW-1185">Reference proteome</keyword>
<sequence length="446" mass="46266">MSHLDKPHELVLSLHSSSEASPTTSSHILDPAFAPALAYPTPSPSSDLAVVPPAAVYAPYGDMYALSSRHDETGQPWVPPSAFEPSFPGFPPRSALSAGLTMPLSPGTSPRNAVAPALAPAPFPASSSSSSSSSQAGPLTVGNILNAFPSPSTRSGPPAAGDHTARTGTDGGVESSHVVEGPIGLAPRVKPFITKLNHLVSHPESYSDCVVWDAAGEAFIVNANKRFVGEVLPRLFGHRNVASFTRQLNVYGFRRLPAKELAIRIDIEVLDGYSAWSHPEFTRGDKSRQHLLSPRPSRARQLKKAEKQERAEEERLAAAFARRGSGGAESSSTSTSPAESGPSVSASPVYSAYAPLPGPIPVSGGGAGPPLPLPTSFDPVAAPPSHFSGTPFSSSSSSASASTSSMFSLAPPGPVTPPTNTLGLLWGTQPYSIAPTSCKDLEYGPG</sequence>
<keyword evidence="4" id="KW-0539">Nucleus</keyword>